<feature type="non-terminal residue" evidence="1">
    <location>
        <position position="110"/>
    </location>
</feature>
<dbReference type="Proteomes" id="UP000193642">
    <property type="component" value="Unassembled WGS sequence"/>
</dbReference>
<dbReference type="EMBL" id="MCGO01000013">
    <property type="protein sequence ID" value="ORY47787.1"/>
    <property type="molecule type" value="Genomic_DNA"/>
</dbReference>
<evidence type="ECO:0000313" key="2">
    <source>
        <dbReference type="Proteomes" id="UP000193642"/>
    </source>
</evidence>
<accession>A0A1Y2CLG4</accession>
<name>A0A1Y2CLG4_9FUNG</name>
<proteinExistence type="predicted"/>
<comment type="caution">
    <text evidence="1">The sequence shown here is derived from an EMBL/GenBank/DDBJ whole genome shotgun (WGS) entry which is preliminary data.</text>
</comment>
<gene>
    <name evidence="1" type="ORF">BCR33DRAFT_714856</name>
</gene>
<organism evidence="1 2">
    <name type="scientific">Rhizoclosmatium globosum</name>
    <dbReference type="NCBI Taxonomy" id="329046"/>
    <lineage>
        <taxon>Eukaryota</taxon>
        <taxon>Fungi</taxon>
        <taxon>Fungi incertae sedis</taxon>
        <taxon>Chytridiomycota</taxon>
        <taxon>Chytridiomycota incertae sedis</taxon>
        <taxon>Chytridiomycetes</taxon>
        <taxon>Chytridiales</taxon>
        <taxon>Chytriomycetaceae</taxon>
        <taxon>Rhizoclosmatium</taxon>
    </lineage>
</organism>
<keyword evidence="2" id="KW-1185">Reference proteome</keyword>
<feature type="non-terminal residue" evidence="1">
    <location>
        <position position="1"/>
    </location>
</feature>
<evidence type="ECO:0000313" key="1">
    <source>
        <dbReference type="EMBL" id="ORY47787.1"/>
    </source>
</evidence>
<protein>
    <submittedName>
        <fullName evidence="1">Uncharacterized protein</fullName>
    </submittedName>
</protein>
<dbReference type="AlphaFoldDB" id="A0A1Y2CLG4"/>
<sequence length="110" mass="11362">SAGQWNNPQSGSQKPSGGNVIADYQTCYAGSSCSSSGFTCCVGPKDAWENKSTCRPSNAITMVDSGTTTTIMGANGTTEETRTLAHAGILGSVLVDRIKSQCTSVDTFKA</sequence>
<reference evidence="1 2" key="1">
    <citation type="submission" date="2016-07" db="EMBL/GenBank/DDBJ databases">
        <title>Pervasive Adenine N6-methylation of Active Genes in Fungi.</title>
        <authorList>
            <consortium name="DOE Joint Genome Institute"/>
            <person name="Mondo S.J."/>
            <person name="Dannebaum R.O."/>
            <person name="Kuo R.C."/>
            <person name="Labutti K."/>
            <person name="Haridas S."/>
            <person name="Kuo A."/>
            <person name="Salamov A."/>
            <person name="Ahrendt S.R."/>
            <person name="Lipzen A."/>
            <person name="Sullivan W."/>
            <person name="Andreopoulos W.B."/>
            <person name="Clum A."/>
            <person name="Lindquist E."/>
            <person name="Daum C."/>
            <person name="Ramamoorthy G.K."/>
            <person name="Gryganskyi A."/>
            <person name="Culley D."/>
            <person name="Magnuson J.K."/>
            <person name="James T.Y."/>
            <person name="O'Malley M.A."/>
            <person name="Stajich J.E."/>
            <person name="Spatafora J.W."/>
            <person name="Visel A."/>
            <person name="Grigoriev I.V."/>
        </authorList>
    </citation>
    <scope>NUCLEOTIDE SEQUENCE [LARGE SCALE GENOMIC DNA]</scope>
    <source>
        <strain evidence="1 2">JEL800</strain>
    </source>
</reference>